<evidence type="ECO:0000256" key="1">
    <source>
        <dbReference type="ARBA" id="ARBA00006139"/>
    </source>
</evidence>
<dbReference type="GO" id="GO:0004190">
    <property type="term" value="F:aspartic-type endopeptidase activity"/>
    <property type="evidence" value="ECO:0007669"/>
    <property type="project" value="UniProtKB-UniRule"/>
</dbReference>
<dbReference type="EC" id="3.4.23.36" evidence="9"/>
<feature type="transmembrane region" description="Helical" evidence="9">
    <location>
        <begin position="66"/>
        <end position="90"/>
    </location>
</feature>
<comment type="similarity">
    <text evidence="1 9 10">Belongs to the peptidase A8 family.</text>
</comment>
<dbReference type="PRINTS" id="PR00781">
    <property type="entry name" value="LIPOSIGPTASE"/>
</dbReference>
<comment type="function">
    <text evidence="9">This protein specifically catalyzes the removal of signal peptides from prolipoproteins.</text>
</comment>
<gene>
    <name evidence="9" type="primary">lspA</name>
    <name evidence="11" type="ORF">D2E26_0229</name>
</gene>
<evidence type="ECO:0000256" key="2">
    <source>
        <dbReference type="ARBA" id="ARBA00022475"/>
    </source>
</evidence>
<dbReference type="GO" id="GO:0006508">
    <property type="term" value="P:proteolysis"/>
    <property type="evidence" value="ECO:0007669"/>
    <property type="project" value="UniProtKB-KW"/>
</dbReference>
<keyword evidence="6 9" id="KW-0378">Hydrolase</keyword>
<evidence type="ECO:0000313" key="12">
    <source>
        <dbReference type="Proteomes" id="UP000287609"/>
    </source>
</evidence>
<evidence type="ECO:0000256" key="6">
    <source>
        <dbReference type="ARBA" id="ARBA00022801"/>
    </source>
</evidence>
<comment type="subcellular location">
    <subcellularLocation>
        <location evidence="9">Cell membrane</location>
        <topology evidence="9">Multi-pass membrane protein</topology>
    </subcellularLocation>
</comment>
<feature type="transmembrane region" description="Helical" evidence="9">
    <location>
        <begin position="135"/>
        <end position="159"/>
    </location>
</feature>
<comment type="caution">
    <text evidence="9">Lacks conserved residue(s) required for the propagation of feature annotation.</text>
</comment>
<keyword evidence="4 9" id="KW-0812">Transmembrane</keyword>
<keyword evidence="2 9" id="KW-1003">Cell membrane</keyword>
<evidence type="ECO:0000256" key="4">
    <source>
        <dbReference type="ARBA" id="ARBA00022692"/>
    </source>
</evidence>
<feature type="active site" evidence="9">
    <location>
        <position position="144"/>
    </location>
</feature>
<dbReference type="RefSeq" id="WP_125962877.1">
    <property type="nucleotide sequence ID" value="NZ_QXGM01000001.1"/>
</dbReference>
<evidence type="ECO:0000256" key="7">
    <source>
        <dbReference type="ARBA" id="ARBA00022989"/>
    </source>
</evidence>
<dbReference type="InterPro" id="IPR001872">
    <property type="entry name" value="Peptidase_A8"/>
</dbReference>
<organism evidence="11 12">
    <name type="scientific">Bifidobacterium dolichotidis</name>
    <dbReference type="NCBI Taxonomy" id="2306976"/>
    <lineage>
        <taxon>Bacteria</taxon>
        <taxon>Bacillati</taxon>
        <taxon>Actinomycetota</taxon>
        <taxon>Actinomycetes</taxon>
        <taxon>Bifidobacteriales</taxon>
        <taxon>Bifidobacteriaceae</taxon>
        <taxon>Bifidobacterium</taxon>
    </lineage>
</organism>
<keyword evidence="3 9" id="KW-0645">Protease</keyword>
<feature type="transmembrane region" description="Helical" evidence="9">
    <location>
        <begin position="97"/>
        <end position="115"/>
    </location>
</feature>
<reference evidence="11 12" key="1">
    <citation type="submission" date="2018-09" db="EMBL/GenBank/DDBJ databases">
        <title>Characterization of the phylogenetic diversity of five novel species belonging to the genus Bifidobacterium.</title>
        <authorList>
            <person name="Lugli G.A."/>
            <person name="Duranti S."/>
            <person name="Milani C."/>
        </authorList>
    </citation>
    <scope>NUCLEOTIDE SEQUENCE [LARGE SCALE GENOMIC DNA]</scope>
    <source>
        <strain evidence="11 12">2036B</strain>
    </source>
</reference>
<evidence type="ECO:0000256" key="10">
    <source>
        <dbReference type="RuleBase" id="RU004181"/>
    </source>
</evidence>
<dbReference type="GO" id="GO:0005886">
    <property type="term" value="C:plasma membrane"/>
    <property type="evidence" value="ECO:0007669"/>
    <property type="project" value="UniProtKB-SubCell"/>
</dbReference>
<evidence type="ECO:0000256" key="9">
    <source>
        <dbReference type="HAMAP-Rule" id="MF_00161"/>
    </source>
</evidence>
<proteinExistence type="inferred from homology"/>
<protein>
    <recommendedName>
        <fullName evidence="9">Lipoprotein signal peptidase</fullName>
        <ecNumber evidence="9">3.4.23.36</ecNumber>
    </recommendedName>
    <alternativeName>
        <fullName evidence="9">Prolipoprotein signal peptidase</fullName>
    </alternativeName>
    <alternativeName>
        <fullName evidence="9">Signal peptidase II</fullName>
        <shortName evidence="9">SPase II</shortName>
    </alternativeName>
</protein>
<dbReference type="NCBIfam" id="NF011353">
    <property type="entry name" value="PRK14771.1"/>
    <property type="match status" value="1"/>
</dbReference>
<dbReference type="UniPathway" id="UPA00665"/>
<feature type="active site" evidence="9">
    <location>
        <position position="131"/>
    </location>
</feature>
<keyword evidence="7 9" id="KW-1133">Transmembrane helix</keyword>
<dbReference type="Pfam" id="PF01252">
    <property type="entry name" value="Peptidase_A8"/>
    <property type="match status" value="1"/>
</dbReference>
<dbReference type="OrthoDB" id="4308908at2"/>
<keyword evidence="5 9" id="KW-0064">Aspartyl protease</keyword>
<dbReference type="Proteomes" id="UP000287609">
    <property type="component" value="Unassembled WGS sequence"/>
</dbReference>
<dbReference type="PANTHER" id="PTHR33695">
    <property type="entry name" value="LIPOPROTEIN SIGNAL PEPTIDASE"/>
    <property type="match status" value="1"/>
</dbReference>
<dbReference type="PANTHER" id="PTHR33695:SF1">
    <property type="entry name" value="LIPOPROTEIN SIGNAL PEPTIDASE"/>
    <property type="match status" value="1"/>
</dbReference>
<dbReference type="NCBIfam" id="TIGR00077">
    <property type="entry name" value="lspA"/>
    <property type="match status" value="1"/>
</dbReference>
<keyword evidence="12" id="KW-1185">Reference proteome</keyword>
<dbReference type="EMBL" id="QXGM01000001">
    <property type="protein sequence ID" value="RSX55666.1"/>
    <property type="molecule type" value="Genomic_DNA"/>
</dbReference>
<sequence length="189" mass="20122">MTQLASSARRPRARRAAVFACIAIVAIVLDQLTKLWALTALSDGRTVPVLGSLLRLTLVFNPGASLGFLASHTWIIALFAIAACIVLIVLAWRTTSMLWTVFLSLAFAGAFGNLIDRVINATDVLNGAVVDFLNYGWSVGNVADIELMVAGIGIVLMILCNVKFSDAHEVNGTADTSEQTQSNQAASTK</sequence>
<comment type="catalytic activity">
    <reaction evidence="9">
        <text>Release of signal peptides from bacterial membrane prolipoproteins. Hydrolyzes -Xaa-Yaa-Zaa-|-(S,diacylglyceryl)Cys-, in which Xaa is hydrophobic (preferably Leu), and Yaa (Ala or Ser) and Zaa (Gly or Ala) have small, neutral side chains.</text>
        <dbReference type="EC" id="3.4.23.36"/>
    </reaction>
</comment>
<name>A0A430FS08_9BIFI</name>
<evidence type="ECO:0000256" key="3">
    <source>
        <dbReference type="ARBA" id="ARBA00022670"/>
    </source>
</evidence>
<evidence type="ECO:0000256" key="8">
    <source>
        <dbReference type="ARBA" id="ARBA00023136"/>
    </source>
</evidence>
<comment type="caution">
    <text evidence="11">The sequence shown here is derived from an EMBL/GenBank/DDBJ whole genome shotgun (WGS) entry which is preliminary data.</text>
</comment>
<dbReference type="HAMAP" id="MF_00161">
    <property type="entry name" value="LspA"/>
    <property type="match status" value="1"/>
</dbReference>
<evidence type="ECO:0000256" key="5">
    <source>
        <dbReference type="ARBA" id="ARBA00022750"/>
    </source>
</evidence>
<dbReference type="AlphaFoldDB" id="A0A430FS08"/>
<keyword evidence="8 9" id="KW-0472">Membrane</keyword>
<evidence type="ECO:0000313" key="11">
    <source>
        <dbReference type="EMBL" id="RSX55666.1"/>
    </source>
</evidence>
<comment type="pathway">
    <text evidence="9">Protein modification; lipoprotein biosynthesis (signal peptide cleavage).</text>
</comment>
<accession>A0A430FS08</accession>